<keyword evidence="4" id="KW-1185">Reference proteome</keyword>
<dbReference type="PANTHER" id="PTHR31680:SF12">
    <property type="entry name" value="OS11G0587300 PROTEIN"/>
    <property type="match status" value="1"/>
</dbReference>
<dbReference type="InterPro" id="IPR032795">
    <property type="entry name" value="DUF3741-assoc"/>
</dbReference>
<protein>
    <recommendedName>
        <fullName evidence="2">DUF3741 domain-containing protein</fullName>
    </recommendedName>
</protein>
<gene>
    <name evidence="3" type="ORF">E1A91_D07G242700v1</name>
</gene>
<feature type="compositionally biased region" description="Basic and acidic residues" evidence="1">
    <location>
        <begin position="173"/>
        <end position="184"/>
    </location>
</feature>
<dbReference type="Pfam" id="PF14383">
    <property type="entry name" value="VARLMGL"/>
    <property type="match status" value="1"/>
</dbReference>
<organism evidence="3 4">
    <name type="scientific">Gossypium mustelinum</name>
    <name type="common">Cotton</name>
    <name type="synonym">Gossypium caicoense</name>
    <dbReference type="NCBI Taxonomy" id="34275"/>
    <lineage>
        <taxon>Eukaryota</taxon>
        <taxon>Viridiplantae</taxon>
        <taxon>Streptophyta</taxon>
        <taxon>Embryophyta</taxon>
        <taxon>Tracheophyta</taxon>
        <taxon>Spermatophyta</taxon>
        <taxon>Magnoliopsida</taxon>
        <taxon>eudicotyledons</taxon>
        <taxon>Gunneridae</taxon>
        <taxon>Pentapetalae</taxon>
        <taxon>rosids</taxon>
        <taxon>malvids</taxon>
        <taxon>Malvales</taxon>
        <taxon>Malvaceae</taxon>
        <taxon>Malvoideae</taxon>
        <taxon>Gossypium</taxon>
    </lineage>
</organism>
<reference evidence="3 4" key="1">
    <citation type="submission" date="2019-07" db="EMBL/GenBank/DDBJ databases">
        <title>WGS assembly of Gossypium mustelinum.</title>
        <authorList>
            <person name="Chen Z.J."/>
            <person name="Sreedasyam A."/>
            <person name="Ando A."/>
            <person name="Song Q."/>
            <person name="De L."/>
            <person name="Hulse-Kemp A."/>
            <person name="Ding M."/>
            <person name="Ye W."/>
            <person name="Kirkbride R."/>
            <person name="Jenkins J."/>
            <person name="Plott C."/>
            <person name="Lovell J."/>
            <person name="Lin Y.-M."/>
            <person name="Vaughn R."/>
            <person name="Liu B."/>
            <person name="Li W."/>
            <person name="Simpson S."/>
            <person name="Scheffler B."/>
            <person name="Saski C."/>
            <person name="Grover C."/>
            <person name="Hu G."/>
            <person name="Conover J."/>
            <person name="Carlson J."/>
            <person name="Shu S."/>
            <person name="Boston L."/>
            <person name="Williams M."/>
            <person name="Peterson D."/>
            <person name="Mcgee K."/>
            <person name="Jones D."/>
            <person name="Wendel J."/>
            <person name="Stelly D."/>
            <person name="Grimwood J."/>
            <person name="Schmutz J."/>
        </authorList>
    </citation>
    <scope>NUCLEOTIDE SEQUENCE [LARGE SCALE GENOMIC DNA]</scope>
    <source>
        <strain evidence="3">1408120.09</strain>
    </source>
</reference>
<dbReference type="Proteomes" id="UP000323597">
    <property type="component" value="Chromosome D07"/>
</dbReference>
<evidence type="ECO:0000313" key="4">
    <source>
        <dbReference type="Proteomes" id="UP000323597"/>
    </source>
</evidence>
<name>A0A5D2UEI8_GOSMU</name>
<dbReference type="InterPro" id="IPR033334">
    <property type="entry name" value="LNG1/2"/>
</dbReference>
<dbReference type="PANTHER" id="PTHR31680">
    <property type="entry name" value="LONGIFOLIA PROTEIN"/>
    <property type="match status" value="1"/>
</dbReference>
<proteinExistence type="predicted"/>
<dbReference type="AlphaFoldDB" id="A0A5D2UEI8"/>
<evidence type="ECO:0000256" key="1">
    <source>
        <dbReference type="SAM" id="MobiDB-lite"/>
    </source>
</evidence>
<feature type="domain" description="DUF3741" evidence="2">
    <location>
        <begin position="180"/>
        <end position="203"/>
    </location>
</feature>
<sequence>MTTGIMQEQNLEEQIRKQMGCMAGFLQIFDRHHILTGKRLYSTKRLRPSPVDLFFFNSSETTSEEEKAIESPVSSRELEKRPQGRLAPSPERSKRSPVISELRSPAPEPSTPTESQNKTSLLFPIFESKEGGARSPWKLSKDAPRLSLDSRAVADATGSLKPWEIRTNQCKSNSKENGADDNNKQRSPSVIARLMGLESLPNSDPEPNGNAEL</sequence>
<dbReference type="EMBL" id="CM017655">
    <property type="protein sequence ID" value="TYI74984.1"/>
    <property type="molecule type" value="Genomic_DNA"/>
</dbReference>
<feature type="region of interest" description="Disordered" evidence="1">
    <location>
        <begin position="63"/>
        <end position="190"/>
    </location>
</feature>
<evidence type="ECO:0000313" key="3">
    <source>
        <dbReference type="EMBL" id="TYI74984.1"/>
    </source>
</evidence>
<evidence type="ECO:0000259" key="2">
    <source>
        <dbReference type="Pfam" id="PF14383"/>
    </source>
</evidence>
<accession>A0A5D2UEI8</accession>
<dbReference type="GO" id="GO:0051513">
    <property type="term" value="P:regulation of monopolar cell growth"/>
    <property type="evidence" value="ECO:0007669"/>
    <property type="project" value="InterPro"/>
</dbReference>